<dbReference type="PROSITE" id="PS00478">
    <property type="entry name" value="LIM_DOMAIN_1"/>
    <property type="match status" value="2"/>
</dbReference>
<dbReference type="SMART" id="SM00132">
    <property type="entry name" value="LIM"/>
    <property type="match status" value="3"/>
</dbReference>
<dbReference type="AlphaFoldDB" id="A0AAD9VTE9"/>
<dbReference type="SUPFAM" id="SSF57716">
    <property type="entry name" value="Glucocorticoid receptor-like (DNA-binding domain)"/>
    <property type="match status" value="2"/>
</dbReference>
<keyword evidence="2" id="KW-0963">Cytoplasm</keyword>
<dbReference type="Pfam" id="PF06297">
    <property type="entry name" value="PET"/>
    <property type="match status" value="1"/>
</dbReference>
<feature type="domain" description="PET" evidence="9">
    <location>
        <begin position="87"/>
        <end position="195"/>
    </location>
</feature>
<keyword evidence="11" id="KW-1185">Reference proteome</keyword>
<protein>
    <recommendedName>
        <fullName evidence="12">Testin</fullName>
    </recommendedName>
</protein>
<evidence type="ECO:0000256" key="2">
    <source>
        <dbReference type="ARBA" id="ARBA00022490"/>
    </source>
</evidence>
<dbReference type="EMBL" id="JAIFRP010000021">
    <property type="protein sequence ID" value="KAK2585467.1"/>
    <property type="molecule type" value="Genomic_DNA"/>
</dbReference>
<comment type="subcellular location">
    <subcellularLocation>
        <location evidence="1">Cytoplasm</location>
    </subcellularLocation>
</comment>
<gene>
    <name evidence="10" type="ORF">KPH14_010125</name>
</gene>
<dbReference type="PROSITE" id="PS51303">
    <property type="entry name" value="PET"/>
    <property type="match status" value="1"/>
</dbReference>
<evidence type="ECO:0000259" key="9">
    <source>
        <dbReference type="PROSITE" id="PS51303"/>
    </source>
</evidence>
<dbReference type="Proteomes" id="UP001258017">
    <property type="component" value="Unassembled WGS sequence"/>
</dbReference>
<comment type="caution">
    <text evidence="10">The sequence shown here is derived from an EMBL/GenBank/DDBJ whole genome shotgun (WGS) entry which is preliminary data.</text>
</comment>
<keyword evidence="6 7" id="KW-0440">LIM domain</keyword>
<reference evidence="10" key="1">
    <citation type="submission" date="2021-08" db="EMBL/GenBank/DDBJ databases">
        <authorList>
            <person name="Misof B."/>
            <person name="Oliver O."/>
            <person name="Podsiadlowski L."/>
            <person name="Donath A."/>
            <person name="Peters R."/>
            <person name="Mayer C."/>
            <person name="Rust J."/>
            <person name="Gunkel S."/>
            <person name="Lesny P."/>
            <person name="Martin S."/>
            <person name="Oeyen J.P."/>
            <person name="Petersen M."/>
            <person name="Panagiotis P."/>
            <person name="Wilbrandt J."/>
            <person name="Tanja T."/>
        </authorList>
    </citation>
    <scope>NUCLEOTIDE SEQUENCE</scope>
    <source>
        <strain evidence="10">GBR_01_08_01A</strain>
        <tissue evidence="10">Thorax + abdomen</tissue>
    </source>
</reference>
<dbReference type="CDD" id="cd09340">
    <property type="entry name" value="LIM1_Testin_like"/>
    <property type="match status" value="1"/>
</dbReference>
<dbReference type="Pfam" id="PF00412">
    <property type="entry name" value="LIM"/>
    <property type="match status" value="3"/>
</dbReference>
<evidence type="ECO:0000313" key="10">
    <source>
        <dbReference type="EMBL" id="KAK2585467.1"/>
    </source>
</evidence>
<dbReference type="InterPro" id="IPR047120">
    <property type="entry name" value="Pk/Esn/Tes"/>
</dbReference>
<dbReference type="InterPro" id="IPR010442">
    <property type="entry name" value="PET_domain"/>
</dbReference>
<keyword evidence="3 7" id="KW-0479">Metal-binding</keyword>
<dbReference type="GO" id="GO:0005737">
    <property type="term" value="C:cytoplasm"/>
    <property type="evidence" value="ECO:0007669"/>
    <property type="project" value="UniProtKB-SubCell"/>
</dbReference>
<dbReference type="InterPro" id="IPR033724">
    <property type="entry name" value="PET_testin"/>
</dbReference>
<dbReference type="GO" id="GO:0008270">
    <property type="term" value="F:zinc ion binding"/>
    <property type="evidence" value="ECO:0007669"/>
    <property type="project" value="InterPro"/>
</dbReference>
<dbReference type="CDD" id="cd09829">
    <property type="entry name" value="PET_testin"/>
    <property type="match status" value="1"/>
</dbReference>
<feature type="domain" description="LIM zinc-binding" evidence="8">
    <location>
        <begin position="684"/>
        <end position="744"/>
    </location>
</feature>
<evidence type="ECO:0000256" key="4">
    <source>
        <dbReference type="ARBA" id="ARBA00022737"/>
    </source>
</evidence>
<evidence type="ECO:0000256" key="5">
    <source>
        <dbReference type="ARBA" id="ARBA00022833"/>
    </source>
</evidence>
<dbReference type="InterPro" id="IPR001781">
    <property type="entry name" value="Znf_LIM"/>
</dbReference>
<name>A0AAD9VTE9_9HYME</name>
<organism evidence="10 11">
    <name type="scientific">Odynerus spinipes</name>
    <dbReference type="NCBI Taxonomy" id="1348599"/>
    <lineage>
        <taxon>Eukaryota</taxon>
        <taxon>Metazoa</taxon>
        <taxon>Ecdysozoa</taxon>
        <taxon>Arthropoda</taxon>
        <taxon>Hexapoda</taxon>
        <taxon>Insecta</taxon>
        <taxon>Pterygota</taxon>
        <taxon>Neoptera</taxon>
        <taxon>Endopterygota</taxon>
        <taxon>Hymenoptera</taxon>
        <taxon>Apocrita</taxon>
        <taxon>Aculeata</taxon>
        <taxon>Vespoidea</taxon>
        <taxon>Vespidae</taxon>
        <taxon>Eumeninae</taxon>
        <taxon>Odynerus</taxon>
    </lineage>
</organism>
<dbReference type="FunFam" id="2.10.110.10:FF:000005">
    <property type="entry name" value="Testin isoform 1"/>
    <property type="match status" value="1"/>
</dbReference>
<keyword evidence="5 7" id="KW-0862">Zinc</keyword>
<evidence type="ECO:0000256" key="7">
    <source>
        <dbReference type="PROSITE-ProRule" id="PRU00125"/>
    </source>
</evidence>
<feature type="domain" description="LIM zinc-binding" evidence="8">
    <location>
        <begin position="619"/>
        <end position="683"/>
    </location>
</feature>
<evidence type="ECO:0008006" key="12">
    <source>
        <dbReference type="Google" id="ProtNLM"/>
    </source>
</evidence>
<evidence type="ECO:0000256" key="1">
    <source>
        <dbReference type="ARBA" id="ARBA00004496"/>
    </source>
</evidence>
<evidence type="ECO:0000313" key="11">
    <source>
        <dbReference type="Proteomes" id="UP001258017"/>
    </source>
</evidence>
<accession>A0AAD9VTE9</accession>
<evidence type="ECO:0000256" key="6">
    <source>
        <dbReference type="ARBA" id="ARBA00023038"/>
    </source>
</evidence>
<dbReference type="PANTHER" id="PTHR24211">
    <property type="entry name" value="LIM DOMAIN-CONTAINING PROTEIN"/>
    <property type="match status" value="1"/>
</dbReference>
<dbReference type="PANTHER" id="PTHR24211:SF22">
    <property type="entry name" value="TESTIN"/>
    <property type="match status" value="1"/>
</dbReference>
<reference evidence="10" key="2">
    <citation type="journal article" date="2023" name="Commun. Biol.">
        <title>Intrasexual cuticular hydrocarbon dimorphism in a wasp sheds light on hydrocarbon biosynthesis genes in Hymenoptera.</title>
        <authorList>
            <person name="Moris V.C."/>
            <person name="Podsiadlowski L."/>
            <person name="Martin S."/>
            <person name="Oeyen J.P."/>
            <person name="Donath A."/>
            <person name="Petersen M."/>
            <person name="Wilbrandt J."/>
            <person name="Misof B."/>
            <person name="Liedtke D."/>
            <person name="Thamm M."/>
            <person name="Scheiner R."/>
            <person name="Schmitt T."/>
            <person name="Niehuis O."/>
        </authorList>
    </citation>
    <scope>NUCLEOTIDE SEQUENCE</scope>
    <source>
        <strain evidence="10">GBR_01_08_01A</strain>
    </source>
</reference>
<sequence length="812" mass="90992">MEETNDRPQWLLELENRKRKPRLAHEAGAGAPCMICNASCPGLDLHFWRKTCKICKCSRDDHDVANNDFPQFDLLFGPSGKLKRKPMLLRIPIKKQNDTETIFDWIPPDTTKEVATDYMNALPIEKLPISGSNGAILRKQLLQKQLPLHDIDHKACDELSEGEKKELEKYVENLKKYAGQGKVTKMLGARPFDRSLMTPINATDMQRFNSQHKPHQSVSIPQLRTPSSFTKNIQYGKIPYESKPDLQLNMEAIDSERNSLEKECSKPAAFHTIVNSSIPTYEANSEILPVACQHGCHESINCQHIETNSCSLPTINHDQKLKHVEQSVIPLKSSVDLQTMPSNAVISNSAMQPEMHLLEAADTMLANALLPPSAIHSHDIVSSTLDKEGLMFIRDKLNSKYGMQETSQGNHAQSFSHTKGVDKATIMDSQKSLSPIVPAMKNNVIDTKKNDLQHAVKPITAEKHVSKTASEVIQSTSLNNIAPTFVQDKSSTHPRHKTSNTISHPLQAHNILSNTNVLEHKPVSSLNSQDRYDIDHKEVSKKCELPSSHSDVSNANCIKGILSGIKNVPAAISYSENLHYQVFPSELNCEVNQVTQNSPDVDTVNETMKDLTIESSKPQNCDKCQEQINIGDVVVTVEKAKNILWHPGCFVCSVCNELLVDLVYFYYKNQLYCGRDLASLLGIPRCFACDELIFVREYTVAEGHNYHIKHFCCWNCDIPLAGQQYISENDHPLCLPCYQNTYAKTCNACNAVIAADQQGVAIKNLNFHAIENCFCCYTCRKNLLNSRMAVKENKLFCSKDCISKFSNRSNSG</sequence>
<dbReference type="Gene3D" id="2.10.110.10">
    <property type="entry name" value="Cysteine Rich Protein"/>
    <property type="match status" value="3"/>
</dbReference>
<evidence type="ECO:0000256" key="3">
    <source>
        <dbReference type="ARBA" id="ARBA00022723"/>
    </source>
</evidence>
<dbReference type="CDD" id="cd09341">
    <property type="entry name" value="LIM2_Testin_like"/>
    <property type="match status" value="1"/>
</dbReference>
<proteinExistence type="predicted"/>
<evidence type="ECO:0000259" key="8">
    <source>
        <dbReference type="PROSITE" id="PS50023"/>
    </source>
</evidence>
<dbReference type="PROSITE" id="PS50023">
    <property type="entry name" value="LIM_DOMAIN_2"/>
    <property type="match status" value="2"/>
</dbReference>
<keyword evidence="4" id="KW-0677">Repeat</keyword>